<protein>
    <submittedName>
        <fullName evidence="2">Uncharacterized protein</fullName>
    </submittedName>
</protein>
<evidence type="ECO:0000313" key="2">
    <source>
        <dbReference type="EMBL" id="CAL1393945.1"/>
    </source>
</evidence>
<sequence length="172" mass="18843">MVSPSQYGSIWSMLERGLLGKAIATKAEVVGPQTAPLGQLVTSTTRLVQIGDSINPSKHRDDNNLTRRSPHGFTVSNSLKLLTSQGKGSKLGRKLPMMEEQQKEGRNGRGQDRNLENRESAAPTRGCPIGRKRRTSGSTCLGNPRDKIKAMILSNRREKERAAEHQATLVCP</sequence>
<dbReference type="Proteomes" id="UP001497516">
    <property type="component" value="Chromosome 6"/>
</dbReference>
<dbReference type="EMBL" id="OZ034819">
    <property type="protein sequence ID" value="CAL1393945.1"/>
    <property type="molecule type" value="Genomic_DNA"/>
</dbReference>
<accession>A0AAV2F6W4</accession>
<proteinExistence type="predicted"/>
<evidence type="ECO:0000313" key="3">
    <source>
        <dbReference type="Proteomes" id="UP001497516"/>
    </source>
</evidence>
<name>A0AAV2F6W4_9ROSI</name>
<feature type="region of interest" description="Disordered" evidence="1">
    <location>
        <begin position="52"/>
        <end position="146"/>
    </location>
</feature>
<feature type="compositionally biased region" description="Polar residues" evidence="1">
    <location>
        <begin position="74"/>
        <end position="87"/>
    </location>
</feature>
<reference evidence="2 3" key="1">
    <citation type="submission" date="2024-04" db="EMBL/GenBank/DDBJ databases">
        <authorList>
            <person name="Fracassetti M."/>
        </authorList>
    </citation>
    <scope>NUCLEOTIDE SEQUENCE [LARGE SCALE GENOMIC DNA]</scope>
</reference>
<evidence type="ECO:0000256" key="1">
    <source>
        <dbReference type="SAM" id="MobiDB-lite"/>
    </source>
</evidence>
<organism evidence="2 3">
    <name type="scientific">Linum trigynum</name>
    <dbReference type="NCBI Taxonomy" id="586398"/>
    <lineage>
        <taxon>Eukaryota</taxon>
        <taxon>Viridiplantae</taxon>
        <taxon>Streptophyta</taxon>
        <taxon>Embryophyta</taxon>
        <taxon>Tracheophyta</taxon>
        <taxon>Spermatophyta</taxon>
        <taxon>Magnoliopsida</taxon>
        <taxon>eudicotyledons</taxon>
        <taxon>Gunneridae</taxon>
        <taxon>Pentapetalae</taxon>
        <taxon>rosids</taxon>
        <taxon>fabids</taxon>
        <taxon>Malpighiales</taxon>
        <taxon>Linaceae</taxon>
        <taxon>Linum</taxon>
    </lineage>
</organism>
<gene>
    <name evidence="2" type="ORF">LTRI10_LOCUS34479</name>
</gene>
<keyword evidence="3" id="KW-1185">Reference proteome</keyword>
<feature type="compositionally biased region" description="Basic and acidic residues" evidence="1">
    <location>
        <begin position="96"/>
        <end position="119"/>
    </location>
</feature>
<dbReference type="AlphaFoldDB" id="A0AAV2F6W4"/>